<feature type="signal peptide" evidence="1">
    <location>
        <begin position="1"/>
        <end position="16"/>
    </location>
</feature>
<dbReference type="AlphaFoldDB" id="A0A0V1GDC5"/>
<evidence type="ECO:0000256" key="1">
    <source>
        <dbReference type="SAM" id="SignalP"/>
    </source>
</evidence>
<name>A0A0V1GDC5_9BILA</name>
<keyword evidence="3" id="KW-1185">Reference proteome</keyword>
<evidence type="ECO:0000313" key="3">
    <source>
        <dbReference type="Proteomes" id="UP000055024"/>
    </source>
</evidence>
<accession>A0A0V1GDC5</accession>
<proteinExistence type="predicted"/>
<gene>
    <name evidence="2" type="ORF">T11_17253</name>
</gene>
<reference evidence="2 3" key="1">
    <citation type="submission" date="2015-01" db="EMBL/GenBank/DDBJ databases">
        <title>Evolution of Trichinella species and genotypes.</title>
        <authorList>
            <person name="Korhonen P.K."/>
            <person name="Edoardo P."/>
            <person name="Giuseppe L.R."/>
            <person name="Gasser R.B."/>
        </authorList>
    </citation>
    <scope>NUCLEOTIDE SEQUENCE [LARGE SCALE GENOMIC DNA]</scope>
    <source>
        <strain evidence="2">ISS1029</strain>
    </source>
</reference>
<protein>
    <submittedName>
        <fullName evidence="2">Uncharacterized protein</fullName>
    </submittedName>
</protein>
<comment type="caution">
    <text evidence="2">The sequence shown here is derived from an EMBL/GenBank/DDBJ whole genome shotgun (WGS) entry which is preliminary data.</text>
</comment>
<evidence type="ECO:0000313" key="2">
    <source>
        <dbReference type="EMBL" id="KRY96222.1"/>
    </source>
</evidence>
<feature type="chain" id="PRO_5006878504" evidence="1">
    <location>
        <begin position="17"/>
        <end position="41"/>
    </location>
</feature>
<sequence length="41" mass="4551">MLCAVLLLVWHGDVFPRTTPPFFVRPGAVTAKQLCTVLVRP</sequence>
<dbReference type="EMBL" id="JYDP01003037">
    <property type="protein sequence ID" value="KRY96222.1"/>
    <property type="molecule type" value="Genomic_DNA"/>
</dbReference>
<dbReference type="Proteomes" id="UP000055024">
    <property type="component" value="Unassembled WGS sequence"/>
</dbReference>
<organism evidence="2 3">
    <name type="scientific">Trichinella zimbabwensis</name>
    <dbReference type="NCBI Taxonomy" id="268475"/>
    <lineage>
        <taxon>Eukaryota</taxon>
        <taxon>Metazoa</taxon>
        <taxon>Ecdysozoa</taxon>
        <taxon>Nematoda</taxon>
        <taxon>Enoplea</taxon>
        <taxon>Dorylaimia</taxon>
        <taxon>Trichinellida</taxon>
        <taxon>Trichinellidae</taxon>
        <taxon>Trichinella</taxon>
    </lineage>
</organism>
<keyword evidence="1" id="KW-0732">Signal</keyword>